<accession>A0A2K0TNL1</accession>
<dbReference type="AlphaFoldDB" id="A0A2K0TNL1"/>
<dbReference type="Pfam" id="PF13193">
    <property type="entry name" value="AMP-binding_C"/>
    <property type="match status" value="1"/>
</dbReference>
<feature type="domain" description="AMP-dependent synthetase/ligase" evidence="1">
    <location>
        <begin position="51"/>
        <end position="421"/>
    </location>
</feature>
<evidence type="ECO:0000259" key="2">
    <source>
        <dbReference type="Pfam" id="PF13193"/>
    </source>
</evidence>
<reference evidence="3 4" key="1">
    <citation type="submission" date="2017-02" db="EMBL/GenBank/DDBJ databases">
        <title>Genomes of Trichoderma spp. with biocontrol activity.</title>
        <authorList>
            <person name="Gardiner D."/>
            <person name="Kazan K."/>
            <person name="Vos C."/>
            <person name="Harvey P."/>
        </authorList>
    </citation>
    <scope>NUCLEOTIDE SEQUENCE [LARGE SCALE GENOMIC DNA]</scope>
    <source>
        <strain evidence="3 4">Tr1</strain>
    </source>
</reference>
<evidence type="ECO:0000259" key="1">
    <source>
        <dbReference type="Pfam" id="PF00501"/>
    </source>
</evidence>
<dbReference type="SUPFAM" id="SSF56801">
    <property type="entry name" value="Acetyl-CoA synthetase-like"/>
    <property type="match status" value="1"/>
</dbReference>
<dbReference type="InterPro" id="IPR045851">
    <property type="entry name" value="AMP-bd_C_sf"/>
</dbReference>
<evidence type="ECO:0000313" key="4">
    <source>
        <dbReference type="Proteomes" id="UP000236290"/>
    </source>
</evidence>
<organism evidence="3 4">
    <name type="scientific">Trichoderma harzianum</name>
    <name type="common">Hypocrea lixii</name>
    <dbReference type="NCBI Taxonomy" id="5544"/>
    <lineage>
        <taxon>Eukaryota</taxon>
        <taxon>Fungi</taxon>
        <taxon>Dikarya</taxon>
        <taxon>Ascomycota</taxon>
        <taxon>Pezizomycotina</taxon>
        <taxon>Sordariomycetes</taxon>
        <taxon>Hypocreomycetidae</taxon>
        <taxon>Hypocreales</taxon>
        <taxon>Hypocreaceae</taxon>
        <taxon>Trichoderma</taxon>
    </lineage>
</organism>
<dbReference type="Gene3D" id="3.30.300.30">
    <property type="match status" value="1"/>
</dbReference>
<dbReference type="Pfam" id="PF00501">
    <property type="entry name" value="AMP-binding"/>
    <property type="match status" value="1"/>
</dbReference>
<gene>
    <name evidence="3" type="ORF">THARTR1_10615</name>
</gene>
<dbReference type="Proteomes" id="UP000236290">
    <property type="component" value="Unassembled WGS sequence"/>
</dbReference>
<evidence type="ECO:0008006" key="5">
    <source>
        <dbReference type="Google" id="ProtNLM"/>
    </source>
</evidence>
<proteinExistence type="predicted"/>
<dbReference type="InterPro" id="IPR025110">
    <property type="entry name" value="AMP-bd_C"/>
</dbReference>
<sequence>MPFTTPSYIHKLPFDPPDSVPIHEFLFTEGDRYGRYPIANSRPPFTCGITGKSYSVVEVKNRIEWLSAALASELGFDVNGGSQIDKVIGLFSVNTIDTMTVSWAAHRFSGVSSPISPSYSAAELARQLKAVKCKALFTCATLLPTALEAASAANLPKTHVYLLEIPEKALKGAIVPTDMNSVDQLIAAGKKMAPLPELKWEQGQGARQTAFLCSSSGTSGLPKNVMISHKNVIANTLQMSTYESNYKSGKPESLLAVLPMSHSYALIVTGHSGVYRGYNAVVLPGFDLVDVLEAVQKHSIETLWMVPPMIVALIKNSAITARYSLEHVKTTVVGASNLTKEVNEQFARFLPNCQLIQGYGLTETSVVVSMQNKADVMFGSCGHIFPGYEGRLISRDGEEVTEFDTPGELLLRSPSVMLGYLDNEKSTMETFTSDGWLRTGDLMEFRKSDDGHEHLFIVDRVKELIKVRGLQISPTEVEALLLRHPCIADVCVVPIPDDSAGELPLAFIVPSPAGKVEDERVLKQKIHTFVNSELSEYKRLAGGIEFLEALPKSASGKTKRGEMKERAKKIFETGRAKALPKVLQVYVYEASDDEDSEDDE</sequence>
<comment type="caution">
    <text evidence="3">The sequence shown here is derived from an EMBL/GenBank/DDBJ whole genome shotgun (WGS) entry which is preliminary data.</text>
</comment>
<dbReference type="Gene3D" id="3.40.50.12780">
    <property type="entry name" value="N-terminal domain of ligase-like"/>
    <property type="match status" value="1"/>
</dbReference>
<evidence type="ECO:0000313" key="3">
    <source>
        <dbReference type="EMBL" id="PNP47110.1"/>
    </source>
</evidence>
<dbReference type="PANTHER" id="PTHR24096">
    <property type="entry name" value="LONG-CHAIN-FATTY-ACID--COA LIGASE"/>
    <property type="match status" value="1"/>
</dbReference>
<dbReference type="InterPro" id="IPR042099">
    <property type="entry name" value="ANL_N_sf"/>
</dbReference>
<dbReference type="PANTHER" id="PTHR24096:SF422">
    <property type="entry name" value="BCDNA.GH02901"/>
    <property type="match status" value="1"/>
</dbReference>
<dbReference type="EMBL" id="MTYI01000264">
    <property type="protein sequence ID" value="PNP47110.1"/>
    <property type="molecule type" value="Genomic_DNA"/>
</dbReference>
<dbReference type="InterPro" id="IPR000873">
    <property type="entry name" value="AMP-dep_synth/lig_dom"/>
</dbReference>
<protein>
    <recommendedName>
        <fullName evidence="5">AMP-binding enzyme</fullName>
    </recommendedName>
</protein>
<name>A0A2K0TNL1_TRIHA</name>
<dbReference type="OrthoDB" id="6509636at2759"/>
<dbReference type="GO" id="GO:0016405">
    <property type="term" value="F:CoA-ligase activity"/>
    <property type="evidence" value="ECO:0007669"/>
    <property type="project" value="TreeGrafter"/>
</dbReference>
<feature type="domain" description="AMP-binding enzyme C-terminal" evidence="2">
    <location>
        <begin position="476"/>
        <end position="557"/>
    </location>
</feature>